<evidence type="ECO:0000256" key="7">
    <source>
        <dbReference type="ARBA" id="ARBA00022741"/>
    </source>
</evidence>
<keyword evidence="13" id="KW-0594">Phospholipid biosynthesis</keyword>
<keyword evidence="18" id="KW-0479">Metal-binding</keyword>
<keyword evidence="10 19" id="KW-1133">Transmembrane helix</keyword>
<feature type="active site" description="Proton acceptor" evidence="15">
    <location>
        <position position="73"/>
    </location>
</feature>
<evidence type="ECO:0000256" key="13">
    <source>
        <dbReference type="ARBA" id="ARBA00023209"/>
    </source>
</evidence>
<dbReference type="EMBL" id="BLTE01000002">
    <property type="protein sequence ID" value="GFK92937.1"/>
    <property type="molecule type" value="Genomic_DNA"/>
</dbReference>
<evidence type="ECO:0000256" key="12">
    <source>
        <dbReference type="ARBA" id="ARBA00023136"/>
    </source>
</evidence>
<comment type="cofactor">
    <cofactor evidence="18">
        <name>Mg(2+)</name>
        <dbReference type="ChEBI" id="CHEBI:18420"/>
    </cofactor>
    <text evidence="18">Mn(2+), Zn(2+), Cd(2+) and Co(2+) support activity to lesser extents.</text>
</comment>
<evidence type="ECO:0000256" key="11">
    <source>
        <dbReference type="ARBA" id="ARBA00023098"/>
    </source>
</evidence>
<evidence type="ECO:0000256" key="16">
    <source>
        <dbReference type="PIRSR" id="PIRSR600829-2"/>
    </source>
</evidence>
<sequence>MRNKFLGTGEPGFNPWRKIKVIVSGLRFAVLCDWSVAYKVVLSALVLVLSFVYRAWVDALLVLLATAVMLASEIFNSAVEAVCDYLQTAEDAKIKAIKDMAAAATGVCILAWVLVLVFETLNIFGIHLT</sequence>
<dbReference type="Pfam" id="PF01219">
    <property type="entry name" value="DAGK_prokar"/>
    <property type="match status" value="1"/>
</dbReference>
<feature type="transmembrane region" description="Helical" evidence="19">
    <location>
        <begin position="28"/>
        <end position="53"/>
    </location>
</feature>
<keyword evidence="8" id="KW-0418">Kinase</keyword>
<dbReference type="Proteomes" id="UP000494245">
    <property type="component" value="Unassembled WGS sequence"/>
</dbReference>
<evidence type="ECO:0000256" key="1">
    <source>
        <dbReference type="ARBA" id="ARBA00004651"/>
    </source>
</evidence>
<dbReference type="AlphaFoldDB" id="A0A6V8LTH1"/>
<evidence type="ECO:0008006" key="22">
    <source>
        <dbReference type="Google" id="ProtNLM"/>
    </source>
</evidence>
<gene>
    <name evidence="20" type="ORF">NNJEOMEG_00765</name>
</gene>
<dbReference type="GO" id="GO:0016301">
    <property type="term" value="F:kinase activity"/>
    <property type="evidence" value="ECO:0007669"/>
    <property type="project" value="UniProtKB-KW"/>
</dbReference>
<evidence type="ECO:0000256" key="9">
    <source>
        <dbReference type="ARBA" id="ARBA00022840"/>
    </source>
</evidence>
<dbReference type="GO" id="GO:0005524">
    <property type="term" value="F:ATP binding"/>
    <property type="evidence" value="ECO:0007669"/>
    <property type="project" value="UniProtKB-KW"/>
</dbReference>
<comment type="similarity">
    <text evidence="2">Belongs to the bacterial diacylglycerol kinase family.</text>
</comment>
<evidence type="ECO:0000256" key="3">
    <source>
        <dbReference type="ARBA" id="ARBA00022475"/>
    </source>
</evidence>
<keyword evidence="21" id="KW-1185">Reference proteome</keyword>
<evidence type="ECO:0000256" key="6">
    <source>
        <dbReference type="ARBA" id="ARBA00022692"/>
    </source>
</evidence>
<keyword evidence="14" id="KW-1208">Phospholipid metabolism</keyword>
<feature type="binding site" evidence="18">
    <location>
        <position position="80"/>
    </location>
    <ligand>
        <name>a divalent metal cation</name>
        <dbReference type="ChEBI" id="CHEBI:60240"/>
    </ligand>
</feature>
<keyword evidence="9 17" id="KW-0067">ATP-binding</keyword>
<evidence type="ECO:0000256" key="18">
    <source>
        <dbReference type="PIRSR" id="PIRSR600829-4"/>
    </source>
</evidence>
<dbReference type="GO" id="GO:0008654">
    <property type="term" value="P:phospholipid biosynthetic process"/>
    <property type="evidence" value="ECO:0007669"/>
    <property type="project" value="UniProtKB-KW"/>
</dbReference>
<organism evidence="20 21">
    <name type="scientific">Fundidesulfovibrio magnetotacticus</name>
    <dbReference type="NCBI Taxonomy" id="2730080"/>
    <lineage>
        <taxon>Bacteria</taxon>
        <taxon>Pseudomonadati</taxon>
        <taxon>Thermodesulfobacteriota</taxon>
        <taxon>Desulfovibrionia</taxon>
        <taxon>Desulfovibrionales</taxon>
        <taxon>Desulfovibrionaceae</taxon>
        <taxon>Fundidesulfovibrio</taxon>
    </lineage>
</organism>
<accession>A0A6V8LTH1</accession>
<comment type="subcellular location">
    <subcellularLocation>
        <location evidence="1">Cell membrane</location>
        <topology evidence="1">Multi-pass membrane protein</topology>
    </subcellularLocation>
</comment>
<keyword evidence="5" id="KW-0808">Transferase</keyword>
<evidence type="ECO:0000256" key="5">
    <source>
        <dbReference type="ARBA" id="ARBA00022679"/>
    </source>
</evidence>
<dbReference type="PANTHER" id="PTHR34299:SF1">
    <property type="entry name" value="DIACYLGLYCEROL KINASE"/>
    <property type="match status" value="1"/>
</dbReference>
<evidence type="ECO:0000256" key="14">
    <source>
        <dbReference type="ARBA" id="ARBA00023264"/>
    </source>
</evidence>
<evidence type="ECO:0000256" key="4">
    <source>
        <dbReference type="ARBA" id="ARBA00022516"/>
    </source>
</evidence>
<keyword evidence="12 19" id="KW-0472">Membrane</keyword>
<keyword evidence="4" id="KW-0444">Lipid biosynthesis</keyword>
<proteinExistence type="inferred from homology"/>
<evidence type="ECO:0000256" key="2">
    <source>
        <dbReference type="ARBA" id="ARBA00005967"/>
    </source>
</evidence>
<comment type="caution">
    <text evidence="20">The sequence shown here is derived from an EMBL/GenBank/DDBJ whole genome shotgun (WGS) entry which is preliminary data.</text>
</comment>
<dbReference type="InterPro" id="IPR000829">
    <property type="entry name" value="DAGK"/>
</dbReference>
<dbReference type="GO" id="GO:0005886">
    <property type="term" value="C:plasma membrane"/>
    <property type="evidence" value="ECO:0007669"/>
    <property type="project" value="UniProtKB-SubCell"/>
</dbReference>
<keyword evidence="11" id="KW-0443">Lipid metabolism</keyword>
<feature type="transmembrane region" description="Helical" evidence="19">
    <location>
        <begin position="100"/>
        <end position="124"/>
    </location>
</feature>
<evidence type="ECO:0000313" key="20">
    <source>
        <dbReference type="EMBL" id="GFK92937.1"/>
    </source>
</evidence>
<dbReference type="PANTHER" id="PTHR34299">
    <property type="entry name" value="DIACYLGLYCEROL KINASE"/>
    <property type="match status" value="1"/>
</dbReference>
<evidence type="ECO:0000256" key="8">
    <source>
        <dbReference type="ARBA" id="ARBA00022777"/>
    </source>
</evidence>
<evidence type="ECO:0000256" key="15">
    <source>
        <dbReference type="PIRSR" id="PIRSR600829-1"/>
    </source>
</evidence>
<feature type="binding site" evidence="17">
    <location>
        <position position="80"/>
    </location>
    <ligand>
        <name>ATP</name>
        <dbReference type="ChEBI" id="CHEBI:30616"/>
    </ligand>
</feature>
<feature type="binding site" evidence="17">
    <location>
        <begin position="98"/>
        <end position="99"/>
    </location>
    <ligand>
        <name>ATP</name>
        <dbReference type="ChEBI" id="CHEBI:30616"/>
    </ligand>
</feature>
<evidence type="ECO:0000313" key="21">
    <source>
        <dbReference type="Proteomes" id="UP000494245"/>
    </source>
</evidence>
<dbReference type="GO" id="GO:0046872">
    <property type="term" value="F:metal ion binding"/>
    <property type="evidence" value="ECO:0007669"/>
    <property type="project" value="UniProtKB-KW"/>
</dbReference>
<evidence type="ECO:0000256" key="10">
    <source>
        <dbReference type="ARBA" id="ARBA00022989"/>
    </source>
</evidence>
<dbReference type="Gene3D" id="1.10.287.3610">
    <property type="match status" value="1"/>
</dbReference>
<dbReference type="RefSeq" id="WP_173081479.1">
    <property type="nucleotide sequence ID" value="NZ_BLTE01000002.1"/>
</dbReference>
<dbReference type="InterPro" id="IPR036945">
    <property type="entry name" value="DAGK_sf"/>
</dbReference>
<keyword evidence="6 19" id="KW-0812">Transmembrane</keyword>
<evidence type="ECO:0000256" key="19">
    <source>
        <dbReference type="SAM" id="Phobius"/>
    </source>
</evidence>
<feature type="transmembrane region" description="Helical" evidence="19">
    <location>
        <begin position="59"/>
        <end position="79"/>
    </location>
</feature>
<evidence type="ECO:0000256" key="17">
    <source>
        <dbReference type="PIRSR" id="PIRSR600829-3"/>
    </source>
</evidence>
<keyword evidence="18" id="KW-0460">Magnesium</keyword>
<reference evidence="20 21" key="2">
    <citation type="submission" date="2020-05" db="EMBL/GenBank/DDBJ databases">
        <title>Draft genome sequence of Desulfovibrio sp. strainFSS-1.</title>
        <authorList>
            <person name="Shimoshige H."/>
            <person name="Kobayashi H."/>
            <person name="Maekawa T."/>
        </authorList>
    </citation>
    <scope>NUCLEOTIDE SEQUENCE [LARGE SCALE GENOMIC DNA]</scope>
    <source>
        <strain evidence="20 21">SIID29052-01</strain>
    </source>
</reference>
<reference evidence="20 21" key="1">
    <citation type="submission" date="2020-04" db="EMBL/GenBank/DDBJ databases">
        <authorList>
            <consortium name="Desulfovibrio sp. FSS-1 genome sequencing consortium"/>
            <person name="Shimoshige H."/>
            <person name="Kobayashi H."/>
            <person name="Maekawa T."/>
        </authorList>
    </citation>
    <scope>NUCLEOTIDE SEQUENCE [LARGE SCALE GENOMIC DNA]</scope>
    <source>
        <strain evidence="20 21">SIID29052-01</strain>
    </source>
</reference>
<keyword evidence="3" id="KW-1003">Cell membrane</keyword>
<keyword evidence="7 17" id="KW-0547">Nucleotide-binding</keyword>
<feature type="binding site" evidence="16">
    <location>
        <position position="73"/>
    </location>
    <ligand>
        <name>substrate</name>
    </ligand>
</feature>
<protein>
    <recommendedName>
        <fullName evidence="22">Diacylglycerol kinase</fullName>
    </recommendedName>
</protein>
<dbReference type="CDD" id="cd14263">
    <property type="entry name" value="DAGK_IM_like"/>
    <property type="match status" value="1"/>
</dbReference>
<name>A0A6V8LTH1_9BACT</name>